<feature type="region of interest" description="Disordered" evidence="8">
    <location>
        <begin position="1"/>
        <end position="25"/>
    </location>
</feature>
<dbReference type="SUPFAM" id="SSF161098">
    <property type="entry name" value="MetI-like"/>
    <property type="match status" value="1"/>
</dbReference>
<protein>
    <submittedName>
        <fullName evidence="10">Carbohydrate ABC transporter permease</fullName>
    </submittedName>
</protein>
<feature type="transmembrane region" description="Helical" evidence="7">
    <location>
        <begin position="135"/>
        <end position="160"/>
    </location>
</feature>
<evidence type="ECO:0000259" key="9">
    <source>
        <dbReference type="PROSITE" id="PS50928"/>
    </source>
</evidence>
<organism evidence="10 11">
    <name type="scientific">Streptomyces yanii</name>
    <dbReference type="NCBI Taxonomy" id="78510"/>
    <lineage>
        <taxon>Bacteria</taxon>
        <taxon>Bacillati</taxon>
        <taxon>Actinomycetota</taxon>
        <taxon>Actinomycetes</taxon>
        <taxon>Kitasatosporales</taxon>
        <taxon>Streptomycetaceae</taxon>
        <taxon>Streptomyces</taxon>
    </lineage>
</organism>
<keyword evidence="2 7" id="KW-0813">Transport</keyword>
<dbReference type="InterPro" id="IPR000515">
    <property type="entry name" value="MetI-like"/>
</dbReference>
<dbReference type="CDD" id="cd06261">
    <property type="entry name" value="TM_PBP2"/>
    <property type="match status" value="1"/>
</dbReference>
<feature type="transmembrane region" description="Helical" evidence="7">
    <location>
        <begin position="35"/>
        <end position="61"/>
    </location>
</feature>
<comment type="caution">
    <text evidence="10">The sequence shown here is derived from an EMBL/GenBank/DDBJ whole genome shotgun (WGS) entry which is preliminary data.</text>
</comment>
<dbReference type="InterPro" id="IPR051393">
    <property type="entry name" value="ABC_transporter_permease"/>
</dbReference>
<sequence length="325" mass="35812">MDTRVAEAPPTTAHQRSAPSRQRGRRRIAQRSRRIAVCGLLAPFAVTFMLSFLAPLGYAVYESFFKQKRSGLGLTPPTRAFAGFTNYTQALHNHDFTAGVWRVLLFGAVQVPVMLGIALLLALVVDAKKDRLARWFRLAAFLPYAVPGVIGAIMWAFLYLKGSSPFVQAFSTFGLDVDFLSRHLVLASIANIVTWTWTGYNMIVIYSALQAVPTELYQAAEVDGCGPWRIAWHIKIPLVAPALVLTGVFSIIGTVQLYNEPTVLRALTSTINATYTPNMAVQNVAFTFNNYNLSAAMAVLLALGTFVLSFGFLHLTRRFTERAAS</sequence>
<evidence type="ECO:0000256" key="3">
    <source>
        <dbReference type="ARBA" id="ARBA00022475"/>
    </source>
</evidence>
<evidence type="ECO:0000256" key="8">
    <source>
        <dbReference type="SAM" id="MobiDB-lite"/>
    </source>
</evidence>
<feature type="transmembrane region" description="Helical" evidence="7">
    <location>
        <begin position="238"/>
        <end position="258"/>
    </location>
</feature>
<comment type="similarity">
    <text evidence="7">Belongs to the binding-protein-dependent transport system permease family.</text>
</comment>
<feature type="transmembrane region" description="Helical" evidence="7">
    <location>
        <begin position="293"/>
        <end position="315"/>
    </location>
</feature>
<dbReference type="PANTHER" id="PTHR30193:SF41">
    <property type="entry name" value="DIACETYLCHITOBIOSE UPTAKE SYSTEM PERMEASE PROTEIN NGCF"/>
    <property type="match status" value="1"/>
</dbReference>
<reference evidence="10 11" key="1">
    <citation type="submission" date="2024-09" db="EMBL/GenBank/DDBJ databases">
        <authorList>
            <person name="Sun Q."/>
            <person name="Mori K."/>
        </authorList>
    </citation>
    <scope>NUCLEOTIDE SEQUENCE [LARGE SCALE GENOMIC DNA]</scope>
    <source>
        <strain evidence="10 11">JCM 3331</strain>
    </source>
</reference>
<proteinExistence type="inferred from homology"/>
<comment type="subcellular location">
    <subcellularLocation>
        <location evidence="1 7">Cell membrane</location>
        <topology evidence="1 7">Multi-pass membrane protein</topology>
    </subcellularLocation>
</comment>
<name>A0ABV5R3B4_9ACTN</name>
<dbReference type="Proteomes" id="UP001589710">
    <property type="component" value="Unassembled WGS sequence"/>
</dbReference>
<evidence type="ECO:0000256" key="1">
    <source>
        <dbReference type="ARBA" id="ARBA00004651"/>
    </source>
</evidence>
<dbReference type="PROSITE" id="PS50928">
    <property type="entry name" value="ABC_TM1"/>
    <property type="match status" value="1"/>
</dbReference>
<keyword evidence="6 7" id="KW-0472">Membrane</keyword>
<evidence type="ECO:0000256" key="4">
    <source>
        <dbReference type="ARBA" id="ARBA00022692"/>
    </source>
</evidence>
<feature type="transmembrane region" description="Helical" evidence="7">
    <location>
        <begin position="180"/>
        <end position="200"/>
    </location>
</feature>
<keyword evidence="5 7" id="KW-1133">Transmembrane helix</keyword>
<feature type="transmembrane region" description="Helical" evidence="7">
    <location>
        <begin position="100"/>
        <end position="123"/>
    </location>
</feature>
<gene>
    <name evidence="10" type="ORF">ACFFTL_07850</name>
</gene>
<evidence type="ECO:0000256" key="5">
    <source>
        <dbReference type="ARBA" id="ARBA00022989"/>
    </source>
</evidence>
<dbReference type="Gene3D" id="1.10.3720.10">
    <property type="entry name" value="MetI-like"/>
    <property type="match status" value="1"/>
</dbReference>
<evidence type="ECO:0000313" key="11">
    <source>
        <dbReference type="Proteomes" id="UP001589710"/>
    </source>
</evidence>
<keyword evidence="4 7" id="KW-0812">Transmembrane</keyword>
<dbReference type="PANTHER" id="PTHR30193">
    <property type="entry name" value="ABC TRANSPORTER PERMEASE PROTEIN"/>
    <property type="match status" value="1"/>
</dbReference>
<dbReference type="InterPro" id="IPR035906">
    <property type="entry name" value="MetI-like_sf"/>
</dbReference>
<evidence type="ECO:0000256" key="6">
    <source>
        <dbReference type="ARBA" id="ARBA00023136"/>
    </source>
</evidence>
<dbReference type="Pfam" id="PF00528">
    <property type="entry name" value="BPD_transp_1"/>
    <property type="match status" value="1"/>
</dbReference>
<evidence type="ECO:0000256" key="7">
    <source>
        <dbReference type="RuleBase" id="RU363032"/>
    </source>
</evidence>
<feature type="domain" description="ABC transmembrane type-1" evidence="9">
    <location>
        <begin position="100"/>
        <end position="312"/>
    </location>
</feature>
<evidence type="ECO:0000313" key="10">
    <source>
        <dbReference type="EMBL" id="MFB9572237.1"/>
    </source>
</evidence>
<keyword evidence="11" id="KW-1185">Reference proteome</keyword>
<evidence type="ECO:0000256" key="2">
    <source>
        <dbReference type="ARBA" id="ARBA00022448"/>
    </source>
</evidence>
<dbReference type="EMBL" id="JBHMCG010000036">
    <property type="protein sequence ID" value="MFB9572237.1"/>
    <property type="molecule type" value="Genomic_DNA"/>
</dbReference>
<accession>A0ABV5R3B4</accession>
<keyword evidence="3" id="KW-1003">Cell membrane</keyword>
<dbReference type="RefSeq" id="WP_345513261.1">
    <property type="nucleotide sequence ID" value="NZ_BAAAXD010000021.1"/>
</dbReference>